<sequence>MPSTLLLKLKGPMQSWGDRSRYKIRATGQVPTKSGVIGLLAAAQGRRRTDPVEDLARLTFAVRVDQPGNLLRDYQTAQPWQDNPQASASLVTRYYLSDALFVAAVESPRREVLEGLEDALRRPRFPLFLGRRSCPAPPDLVIGIEDAGAVEALRALEWQADERHRAERAREVLLPIYRDGLPTEPGVQRQDVPLSFSQEHRRYGWRTVVEEPGVPVENPIGRDTDSYWEAVISA</sequence>
<dbReference type="Proteomes" id="UP000233249">
    <property type="component" value="Unassembled WGS sequence"/>
</dbReference>
<proteinExistence type="predicted"/>
<dbReference type="STRING" id="1121365.GCA_000375365_01000"/>
<dbReference type="GO" id="GO:0003723">
    <property type="term" value="F:RNA binding"/>
    <property type="evidence" value="ECO:0007669"/>
    <property type="project" value="InterPro"/>
</dbReference>
<dbReference type="InterPro" id="IPR013422">
    <property type="entry name" value="CRISPR-assoc_prot_Cas5_N"/>
</dbReference>
<dbReference type="NCBIfam" id="TIGR01868">
    <property type="entry name" value="casD_Cas5e"/>
    <property type="match status" value="1"/>
</dbReference>
<dbReference type="GO" id="GO:0051607">
    <property type="term" value="P:defense response to virus"/>
    <property type="evidence" value="ECO:0007669"/>
    <property type="project" value="UniProtKB-KW"/>
</dbReference>
<dbReference type="GO" id="GO:0043571">
    <property type="term" value="P:maintenance of CRISPR repeat elements"/>
    <property type="evidence" value="ECO:0007669"/>
    <property type="project" value="InterPro"/>
</dbReference>
<comment type="caution">
    <text evidence="2">The sequence shown here is derived from an EMBL/GenBank/DDBJ whole genome shotgun (WGS) entry which is preliminary data.</text>
</comment>
<dbReference type="InterPro" id="IPR021124">
    <property type="entry name" value="CRISPR-assoc_prot_Cas5"/>
</dbReference>
<evidence type="ECO:0000313" key="2">
    <source>
        <dbReference type="EMBL" id="PKF69255.1"/>
    </source>
</evidence>
<reference evidence="2 3" key="1">
    <citation type="submission" date="2017-12" db="EMBL/GenBank/DDBJ databases">
        <title>Corynebacterium mastitidis 16-1433 Genome.</title>
        <authorList>
            <person name="Gulvik C.A."/>
        </authorList>
    </citation>
    <scope>NUCLEOTIDE SEQUENCE [LARGE SCALE GENOMIC DNA]</scope>
    <source>
        <strain evidence="2 3">16-1433</strain>
    </source>
</reference>
<organism evidence="2 3">
    <name type="scientific">Corynebacterium mastitidis</name>
    <dbReference type="NCBI Taxonomy" id="161890"/>
    <lineage>
        <taxon>Bacteria</taxon>
        <taxon>Bacillati</taxon>
        <taxon>Actinomycetota</taxon>
        <taxon>Actinomycetes</taxon>
        <taxon>Mycobacteriales</taxon>
        <taxon>Corynebacteriaceae</taxon>
        <taxon>Corynebacterium</taxon>
    </lineage>
</organism>
<dbReference type="EMBL" id="PJAF01000005">
    <property type="protein sequence ID" value="PKF69255.1"/>
    <property type="molecule type" value="Genomic_DNA"/>
</dbReference>
<name>A0A2N0X967_9CORY</name>
<evidence type="ECO:0000256" key="1">
    <source>
        <dbReference type="ARBA" id="ARBA00023118"/>
    </source>
</evidence>
<dbReference type="CDD" id="cd09645">
    <property type="entry name" value="Cas5_I-E"/>
    <property type="match status" value="1"/>
</dbReference>
<keyword evidence="1" id="KW-0051">Antiviral defense</keyword>
<dbReference type="OrthoDB" id="3189549at2"/>
<gene>
    <name evidence="2" type="primary">cas5e</name>
    <name evidence="2" type="ORF">CXB45_02785</name>
</gene>
<protein>
    <submittedName>
        <fullName evidence="2">Type I-E CRISPR-associated protein Cas5/CasD</fullName>
    </submittedName>
</protein>
<dbReference type="NCBIfam" id="TIGR02593">
    <property type="entry name" value="CRISPR_cas5"/>
    <property type="match status" value="1"/>
</dbReference>
<dbReference type="Pfam" id="PF09704">
    <property type="entry name" value="Cas_Cas5d"/>
    <property type="match status" value="1"/>
</dbReference>
<dbReference type="RefSeq" id="WP_101173094.1">
    <property type="nucleotide sequence ID" value="NZ_JAKRKB010000009.1"/>
</dbReference>
<accession>A0A2N0X967</accession>
<dbReference type="Gene3D" id="3.30.70.2660">
    <property type="match status" value="1"/>
</dbReference>
<evidence type="ECO:0000313" key="3">
    <source>
        <dbReference type="Proteomes" id="UP000233249"/>
    </source>
</evidence>
<dbReference type="AlphaFoldDB" id="A0A2N0X967"/>
<dbReference type="InterPro" id="IPR010147">
    <property type="entry name" value="CRISPR-assoc_prot_CasD"/>
</dbReference>